<dbReference type="EMBL" id="JBHUIO010000005">
    <property type="protein sequence ID" value="MFD2169744.1"/>
    <property type="molecule type" value="Genomic_DNA"/>
</dbReference>
<sequence>MEMIFCGDQNGDQLFERKIQIELTANQTPMAIQFPSARQRTGKRNSFTKESNFVMIFAMEMEILSSEKIIEQRGAFE</sequence>
<dbReference type="Proteomes" id="UP001597343">
    <property type="component" value="Unassembled WGS sequence"/>
</dbReference>
<evidence type="ECO:0000313" key="2">
    <source>
        <dbReference type="Proteomes" id="UP001597343"/>
    </source>
</evidence>
<reference evidence="2" key="1">
    <citation type="journal article" date="2019" name="Int. J. Syst. Evol. Microbiol.">
        <title>The Global Catalogue of Microorganisms (GCM) 10K type strain sequencing project: providing services to taxonomists for standard genome sequencing and annotation.</title>
        <authorList>
            <consortium name="The Broad Institute Genomics Platform"/>
            <consortium name="The Broad Institute Genome Sequencing Center for Infectious Disease"/>
            <person name="Wu L."/>
            <person name="Ma J."/>
        </authorList>
    </citation>
    <scope>NUCLEOTIDE SEQUENCE [LARGE SCALE GENOMIC DNA]</scope>
    <source>
        <strain evidence="2">CGMCC 1.13574</strain>
    </source>
</reference>
<proteinExistence type="predicted"/>
<protein>
    <submittedName>
        <fullName evidence="1">Uncharacterized protein</fullName>
    </submittedName>
</protein>
<comment type="caution">
    <text evidence="1">The sequence shown here is derived from an EMBL/GenBank/DDBJ whole genome shotgun (WGS) entry which is preliminary data.</text>
</comment>
<keyword evidence="2" id="KW-1185">Reference proteome</keyword>
<evidence type="ECO:0000313" key="1">
    <source>
        <dbReference type="EMBL" id="MFD2169744.1"/>
    </source>
</evidence>
<accession>A0ABW4ZVR4</accession>
<gene>
    <name evidence="1" type="ORF">ACFSOY_07015</name>
</gene>
<dbReference type="RefSeq" id="WP_386045130.1">
    <property type="nucleotide sequence ID" value="NZ_JBHUIO010000005.1"/>
</dbReference>
<name>A0ABW4ZVR4_9BACL</name>
<organism evidence="1 2">
    <name type="scientific">Tumebacillus lipolyticus</name>
    <dbReference type="NCBI Taxonomy" id="1280370"/>
    <lineage>
        <taxon>Bacteria</taxon>
        <taxon>Bacillati</taxon>
        <taxon>Bacillota</taxon>
        <taxon>Bacilli</taxon>
        <taxon>Bacillales</taxon>
        <taxon>Alicyclobacillaceae</taxon>
        <taxon>Tumebacillus</taxon>
    </lineage>
</organism>